<proteinExistence type="inferred from homology"/>
<evidence type="ECO:0000259" key="3">
    <source>
        <dbReference type="PROSITE" id="PS50801"/>
    </source>
</evidence>
<name>A0A5M3VZU0_9ACTN</name>
<dbReference type="InterPro" id="IPR003658">
    <property type="entry name" value="Anti-sigma_ant"/>
</dbReference>
<dbReference type="Proteomes" id="UP000334990">
    <property type="component" value="Unassembled WGS sequence"/>
</dbReference>
<gene>
    <name evidence="4" type="primary">spoIIAA</name>
    <name evidence="4" type="ORF">Acor_44530</name>
</gene>
<keyword evidence="5" id="KW-1185">Reference proteome</keyword>
<accession>A0A5M3VZU0</accession>
<dbReference type="Pfam" id="PF01740">
    <property type="entry name" value="STAS"/>
    <property type="match status" value="1"/>
</dbReference>
<evidence type="ECO:0000313" key="4">
    <source>
        <dbReference type="EMBL" id="GES02387.1"/>
    </source>
</evidence>
<dbReference type="PROSITE" id="PS50801">
    <property type="entry name" value="STAS"/>
    <property type="match status" value="1"/>
</dbReference>
<dbReference type="Gene3D" id="3.30.750.24">
    <property type="entry name" value="STAS domain"/>
    <property type="match status" value="1"/>
</dbReference>
<dbReference type="PANTHER" id="PTHR33495:SF2">
    <property type="entry name" value="ANTI-SIGMA FACTOR ANTAGONIST TM_1081-RELATED"/>
    <property type="match status" value="1"/>
</dbReference>
<dbReference type="GO" id="GO:0043856">
    <property type="term" value="F:anti-sigma factor antagonist activity"/>
    <property type="evidence" value="ECO:0007669"/>
    <property type="project" value="InterPro"/>
</dbReference>
<comment type="similarity">
    <text evidence="1 2">Belongs to the anti-sigma-factor antagonist family.</text>
</comment>
<feature type="domain" description="STAS" evidence="3">
    <location>
        <begin position="1"/>
        <end position="96"/>
    </location>
</feature>
<dbReference type="EMBL" id="BLAD01000058">
    <property type="protein sequence ID" value="GES02387.1"/>
    <property type="molecule type" value="Genomic_DNA"/>
</dbReference>
<dbReference type="CDD" id="cd07043">
    <property type="entry name" value="STAS_anti-anti-sigma_factors"/>
    <property type="match status" value="1"/>
</dbReference>
<dbReference type="InterPro" id="IPR036513">
    <property type="entry name" value="STAS_dom_sf"/>
</dbReference>
<reference evidence="4 5" key="1">
    <citation type="submission" date="2019-10" db="EMBL/GenBank/DDBJ databases">
        <title>Whole genome shotgun sequence of Acrocarpospora corrugata NBRC 13972.</title>
        <authorList>
            <person name="Ichikawa N."/>
            <person name="Kimura A."/>
            <person name="Kitahashi Y."/>
            <person name="Komaki H."/>
            <person name="Oguchi A."/>
        </authorList>
    </citation>
    <scope>NUCLEOTIDE SEQUENCE [LARGE SCALE GENOMIC DNA]</scope>
    <source>
        <strain evidence="4 5">NBRC 13972</strain>
    </source>
</reference>
<sequence>MITVTGDLDATTTAQLQDEVRAARTLSGDLIFDMAGMSFMDSAGIRVLLDAYHHARAHGGTVSVCAPRPSPRKVMELVGLAGHIPIHDTLQEALGG</sequence>
<evidence type="ECO:0000313" key="5">
    <source>
        <dbReference type="Proteomes" id="UP000334990"/>
    </source>
</evidence>
<dbReference type="AlphaFoldDB" id="A0A5M3VZU0"/>
<dbReference type="NCBIfam" id="TIGR00377">
    <property type="entry name" value="ant_ant_sig"/>
    <property type="match status" value="1"/>
</dbReference>
<dbReference type="InterPro" id="IPR002645">
    <property type="entry name" value="STAS_dom"/>
</dbReference>
<evidence type="ECO:0000256" key="2">
    <source>
        <dbReference type="RuleBase" id="RU003749"/>
    </source>
</evidence>
<dbReference type="PANTHER" id="PTHR33495">
    <property type="entry name" value="ANTI-SIGMA FACTOR ANTAGONIST TM_1081-RELATED-RELATED"/>
    <property type="match status" value="1"/>
</dbReference>
<protein>
    <recommendedName>
        <fullName evidence="2">Anti-sigma factor antagonist</fullName>
    </recommendedName>
</protein>
<organism evidence="4 5">
    <name type="scientific">Acrocarpospora corrugata</name>
    <dbReference type="NCBI Taxonomy" id="35763"/>
    <lineage>
        <taxon>Bacteria</taxon>
        <taxon>Bacillati</taxon>
        <taxon>Actinomycetota</taxon>
        <taxon>Actinomycetes</taxon>
        <taxon>Streptosporangiales</taxon>
        <taxon>Streptosporangiaceae</taxon>
        <taxon>Acrocarpospora</taxon>
    </lineage>
</organism>
<dbReference type="SUPFAM" id="SSF52091">
    <property type="entry name" value="SpoIIaa-like"/>
    <property type="match status" value="1"/>
</dbReference>
<comment type="caution">
    <text evidence="4">The sequence shown here is derived from an EMBL/GenBank/DDBJ whole genome shotgun (WGS) entry which is preliminary data.</text>
</comment>
<evidence type="ECO:0000256" key="1">
    <source>
        <dbReference type="ARBA" id="ARBA00009013"/>
    </source>
</evidence>